<evidence type="ECO:0000313" key="2">
    <source>
        <dbReference type="EMBL" id="CAB4240506.1"/>
    </source>
</evidence>
<dbReference type="Gene3D" id="3.30.420.10">
    <property type="entry name" value="Ribonuclease H-like superfamily/Ribonuclease H"/>
    <property type="match status" value="1"/>
</dbReference>
<dbReference type="SUPFAM" id="SSF56672">
    <property type="entry name" value="DNA/RNA polymerases"/>
    <property type="match status" value="1"/>
</dbReference>
<dbReference type="GO" id="GO:0003676">
    <property type="term" value="F:nucleic acid binding"/>
    <property type="evidence" value="ECO:0007669"/>
    <property type="project" value="InterPro"/>
</dbReference>
<dbReference type="InterPro" id="IPR012337">
    <property type="entry name" value="RNaseH-like_sf"/>
</dbReference>
<evidence type="ECO:0000256" key="1">
    <source>
        <dbReference type="ARBA" id="ARBA00023109"/>
    </source>
</evidence>
<dbReference type="EMBL" id="LR797814">
    <property type="protein sequence ID" value="CAB4240506.1"/>
    <property type="molecule type" value="Genomic_DNA"/>
</dbReference>
<evidence type="ECO:0008006" key="3">
    <source>
        <dbReference type="Google" id="ProtNLM"/>
    </source>
</evidence>
<keyword evidence="1" id="KW-0235">DNA replication</keyword>
<accession>A0A6J5T7A4</accession>
<dbReference type="GO" id="GO:0039693">
    <property type="term" value="P:viral DNA genome replication"/>
    <property type="evidence" value="ECO:0007669"/>
    <property type="project" value="UniProtKB-KW"/>
</dbReference>
<dbReference type="SUPFAM" id="SSF53098">
    <property type="entry name" value="Ribonuclease H-like"/>
    <property type="match status" value="1"/>
</dbReference>
<reference evidence="2" key="1">
    <citation type="submission" date="2020-05" db="EMBL/GenBank/DDBJ databases">
        <authorList>
            <person name="Chiriac C."/>
            <person name="Salcher M."/>
            <person name="Ghai R."/>
            <person name="Kavagutti S V."/>
        </authorList>
    </citation>
    <scope>NUCLEOTIDE SEQUENCE</scope>
</reference>
<protein>
    <recommendedName>
        <fullName evidence="3">DNA polymerase</fullName>
    </recommendedName>
</protein>
<sequence>MKIIVLDSESDGLWEDATKIHVLSWTHDGEVYQSTNDYDLMRKVLSDVDTKFVAHNAIRHDLPLFNKVLGTNLTYKNFVDTLPLSWYLNFNRLKHGIESYGIDFGIPKPVVEDWDGLTYEEYKHRCEEDVKINWRLWKDLEAKMLKLYGGEEKAYLFIEYLGFKMDTAREQELTKVRLDLDLCQTSYDTLLQQKEEKSVELAKAMPKKPIYKELKEPASLYKKDGSLSVAGKKWLDTLVMLKLPHTTKGMVNVLDKIEDGNPSSSDQVKEWLYNLGWKPKTFKYVKDKATGKERMIPQVRDEGELCESVTDLIDKDPAVGILEGLTVISHRLAIFKSFLECHKDGWLKAEIAGLTNTLRFKHSKPLVNLPSVDKPWGKEIRGCLLPPEDYVWAGSDMVSLEANTRNHYIQPLDPSYVAEMSEEGYDPHLKLAVIAGKVTEDEYEFYKWYTKKKGL</sequence>
<dbReference type="InterPro" id="IPR036397">
    <property type="entry name" value="RNaseH_sf"/>
</dbReference>
<name>A0A6J5T7A4_9CAUD</name>
<gene>
    <name evidence="2" type="ORF">UFOVP3_3</name>
</gene>
<proteinExistence type="predicted"/>
<organism evidence="2">
    <name type="scientific">uncultured Caudovirales phage</name>
    <dbReference type="NCBI Taxonomy" id="2100421"/>
    <lineage>
        <taxon>Viruses</taxon>
        <taxon>Duplodnaviria</taxon>
        <taxon>Heunggongvirae</taxon>
        <taxon>Uroviricota</taxon>
        <taxon>Caudoviricetes</taxon>
        <taxon>Peduoviridae</taxon>
        <taxon>Maltschvirus</taxon>
        <taxon>Maltschvirus maltsch</taxon>
    </lineage>
</organism>
<dbReference type="InterPro" id="IPR043502">
    <property type="entry name" value="DNA/RNA_pol_sf"/>
</dbReference>
<keyword evidence="1" id="KW-1194">Viral DNA replication</keyword>